<dbReference type="PROSITE" id="PS51257">
    <property type="entry name" value="PROKAR_LIPOPROTEIN"/>
    <property type="match status" value="1"/>
</dbReference>
<dbReference type="OrthoDB" id="5505393at2"/>
<evidence type="ECO:0000256" key="1">
    <source>
        <dbReference type="PROSITE-ProRule" id="PRU00339"/>
    </source>
</evidence>
<dbReference type="STRING" id="52.CMC5_084420"/>
<evidence type="ECO:0000313" key="5">
    <source>
        <dbReference type="Proteomes" id="UP000067626"/>
    </source>
</evidence>
<evidence type="ECO:0000256" key="3">
    <source>
        <dbReference type="SAM" id="SignalP"/>
    </source>
</evidence>
<dbReference type="AlphaFoldDB" id="A0A0K1EU75"/>
<feature type="repeat" description="TPR" evidence="1">
    <location>
        <begin position="44"/>
        <end position="77"/>
    </location>
</feature>
<keyword evidence="1" id="KW-0802">TPR repeat</keyword>
<evidence type="ECO:0008006" key="6">
    <source>
        <dbReference type="Google" id="ProtNLM"/>
    </source>
</evidence>
<keyword evidence="2" id="KW-0472">Membrane</keyword>
<feature type="chain" id="PRO_5005460006" description="PEGA domain-containing protein" evidence="3">
    <location>
        <begin position="27"/>
        <end position="345"/>
    </location>
</feature>
<keyword evidence="2" id="KW-1133">Transmembrane helix</keyword>
<dbReference type="Proteomes" id="UP000067626">
    <property type="component" value="Chromosome"/>
</dbReference>
<dbReference type="Gene3D" id="1.25.40.10">
    <property type="entry name" value="Tetratricopeptide repeat domain"/>
    <property type="match status" value="1"/>
</dbReference>
<reference evidence="4 5" key="1">
    <citation type="submission" date="2015-07" db="EMBL/GenBank/DDBJ databases">
        <title>Genome analysis of myxobacterium Chondromyces crocatus Cm c5 reveals a high potential for natural compound synthesis and the genetic basis for the loss of fruiting body formation.</title>
        <authorList>
            <person name="Zaburannyi N."/>
            <person name="Bunk B."/>
            <person name="Maier J."/>
            <person name="Overmann J."/>
            <person name="Mueller R."/>
        </authorList>
    </citation>
    <scope>NUCLEOTIDE SEQUENCE [LARGE SCALE GENOMIC DNA]</scope>
    <source>
        <strain evidence="4 5">Cm c5</strain>
    </source>
</reference>
<organism evidence="4 5">
    <name type="scientific">Chondromyces crocatus</name>
    <dbReference type="NCBI Taxonomy" id="52"/>
    <lineage>
        <taxon>Bacteria</taxon>
        <taxon>Pseudomonadati</taxon>
        <taxon>Myxococcota</taxon>
        <taxon>Polyangia</taxon>
        <taxon>Polyangiales</taxon>
        <taxon>Polyangiaceae</taxon>
        <taxon>Chondromyces</taxon>
    </lineage>
</organism>
<dbReference type="RefSeq" id="WP_050436428.1">
    <property type="nucleotide sequence ID" value="NZ_CP012159.1"/>
</dbReference>
<dbReference type="KEGG" id="ccro:CMC5_084420"/>
<keyword evidence="3" id="KW-0732">Signal</keyword>
<protein>
    <recommendedName>
        <fullName evidence="6">PEGA domain-containing protein</fullName>
    </recommendedName>
</protein>
<proteinExistence type="predicted"/>
<evidence type="ECO:0000256" key="2">
    <source>
        <dbReference type="SAM" id="Phobius"/>
    </source>
</evidence>
<gene>
    <name evidence="4" type="ORF">CMC5_084420</name>
</gene>
<dbReference type="SUPFAM" id="SSF48452">
    <property type="entry name" value="TPR-like"/>
    <property type="match status" value="1"/>
</dbReference>
<keyword evidence="5" id="KW-1185">Reference proteome</keyword>
<feature type="transmembrane region" description="Helical" evidence="2">
    <location>
        <begin position="288"/>
        <end position="311"/>
    </location>
</feature>
<dbReference type="InterPro" id="IPR011990">
    <property type="entry name" value="TPR-like_helical_dom_sf"/>
</dbReference>
<dbReference type="PROSITE" id="PS50005">
    <property type="entry name" value="TPR"/>
    <property type="match status" value="1"/>
</dbReference>
<keyword evidence="2" id="KW-0812">Transmembrane</keyword>
<dbReference type="InterPro" id="IPR019734">
    <property type="entry name" value="TPR_rpt"/>
</dbReference>
<name>A0A0K1EU75_CHOCO</name>
<sequence>MHQHTPKRPRSLVFLALLSGCALLHAAPAAAEPATRNVESEVLAQTLFEEGRRLMEAQRFPEACPKFQESLQLRPGTGTLLNLALCNEAIGKTATASLQFKEVMFASKRDGHEAREAFAKEHIEALSPKLSWLRVDATPTPGMVIRKNDQALPAAALGTPIPVDPGELVIAASAPGYAAWSVMVKVGEVADRKTVVVPALLPLPEGSSEKGGASSSDAGADASVGRGGLWTAGFVVGAVGVAAVGVGAVFGGLAAGQASRAEDDPALCPAKRCTPAGRGEIDAAETKALVSTIGIGVGVAAVGAGVTMLLLSGRSSQPVGAAYEKARLVPSVGSNGGGLYVLGAF</sequence>
<feature type="signal peptide" evidence="3">
    <location>
        <begin position="1"/>
        <end position="26"/>
    </location>
</feature>
<dbReference type="EMBL" id="CP012159">
    <property type="protein sequence ID" value="AKT44202.1"/>
    <property type="molecule type" value="Genomic_DNA"/>
</dbReference>
<evidence type="ECO:0000313" key="4">
    <source>
        <dbReference type="EMBL" id="AKT44202.1"/>
    </source>
</evidence>
<accession>A0A0K1EU75</accession>